<evidence type="ECO:0000256" key="2">
    <source>
        <dbReference type="PROSITE-ProRule" id="PRU00047"/>
    </source>
</evidence>
<dbReference type="OrthoDB" id="2961286at2759"/>
<keyword evidence="2" id="KW-0479">Metal-binding</keyword>
<dbReference type="InterPro" id="IPR001878">
    <property type="entry name" value="Znf_CCHC"/>
</dbReference>
<feature type="compositionally biased region" description="Basic residues" evidence="3">
    <location>
        <begin position="224"/>
        <end position="241"/>
    </location>
</feature>
<dbReference type="AlphaFoldDB" id="A0A9P6DHX4"/>
<feature type="compositionally biased region" description="Polar residues" evidence="3">
    <location>
        <begin position="559"/>
        <end position="569"/>
    </location>
</feature>
<keyword evidence="1" id="KW-0507">mRNA processing</keyword>
<dbReference type="InterPro" id="IPR036875">
    <property type="entry name" value="Znf_CCHC_sf"/>
</dbReference>
<dbReference type="Gene3D" id="2.40.70.10">
    <property type="entry name" value="Acid Proteases"/>
    <property type="match status" value="1"/>
</dbReference>
<dbReference type="Proteomes" id="UP000807025">
    <property type="component" value="Unassembled WGS sequence"/>
</dbReference>
<evidence type="ECO:0000256" key="3">
    <source>
        <dbReference type="SAM" id="MobiDB-lite"/>
    </source>
</evidence>
<gene>
    <name evidence="5" type="ORF">BDN71DRAFT_1373218</name>
</gene>
<evidence type="ECO:0000259" key="4">
    <source>
        <dbReference type="PROSITE" id="PS50158"/>
    </source>
</evidence>
<dbReference type="CDD" id="cd00303">
    <property type="entry name" value="retropepsin_like"/>
    <property type="match status" value="1"/>
</dbReference>
<dbReference type="GO" id="GO:0006397">
    <property type="term" value="P:mRNA processing"/>
    <property type="evidence" value="ECO:0007669"/>
    <property type="project" value="UniProtKB-KW"/>
</dbReference>
<evidence type="ECO:0000256" key="1">
    <source>
        <dbReference type="ARBA" id="ARBA00022664"/>
    </source>
</evidence>
<feature type="domain" description="CCHC-type" evidence="4">
    <location>
        <begin position="367"/>
        <end position="381"/>
    </location>
</feature>
<comment type="caution">
    <text evidence="5">The sequence shown here is derived from an EMBL/GenBank/DDBJ whole genome shotgun (WGS) entry which is preliminary data.</text>
</comment>
<keyword evidence="2" id="KW-0862">Zinc</keyword>
<sequence length="758" mass="85169">MPMLGERGAPPLFKGSHEKVKSFLKKFNTLCARYSVTSNKEKCERILEYCNDKVTQLIEALSGFRNSDWSALEEEMKQHFDADHKETRNTICRLAKFTSRQSAKKIRSLTHWKKYERKFITISGWLRKANKITEDLEATYFWLGIHPDTRQKIENRLYAHHPHISAKTAFPMKQVSEIALEVFERDRFEFNLVSAGYKSDSDSSDDESDSSDDESEDDQERLKARLKALKSPRAHKSRTRRAKAEDPADPVIEDVQVISPLYSSKGPGRYRKTPPGESEVEDLIKKMSQMNIKDPDYAVTYYRAFCLDERIARIFPEPAKQAIQPASREFPRPSSSTLPRANIAAPVAQNSAPSSVPSFPTRPPLTCYGCGAQGHGLRNCPPMIDLANKGIIARDSEGHYFWPNGQRIQRNPGEDYVPAIHRMRAQATPAVSNFITSYEVEDYLTEDEEEEEDADEFLADLDPLDVLAAERAPKTVTMTRKDVLGKPSTIRTRPAVNEDTGRRTRSKGSAPDPKPAGLPSQVKPSVPEIPSIVNPIPADVRPRHEFTAEDIAMADEESQGPQKASTAESKSSDRAVKATRAFARQAEILDLMEQEALFRRGMQSTFEISFREYLAVSKFAREQLLAMFKGQSIKIASENADTTRGPLIVVPMRFGKEIIHAVVDSGSQLNIIHAEVYKKCIRLPVDTSKVLTMNDANGGSGELRGYVADVHLTCGSVDTVVSLYLGHKAPFNLLLGQPWQRANRVSIEERDEGTYLVF</sequence>
<proteinExistence type="predicted"/>
<feature type="region of interest" description="Disordered" evidence="3">
    <location>
        <begin position="197"/>
        <end position="248"/>
    </location>
</feature>
<dbReference type="GO" id="GO:0003676">
    <property type="term" value="F:nucleic acid binding"/>
    <property type="evidence" value="ECO:0007669"/>
    <property type="project" value="InterPro"/>
</dbReference>
<dbReference type="PROSITE" id="PS50158">
    <property type="entry name" value="ZF_CCHC"/>
    <property type="match status" value="1"/>
</dbReference>
<dbReference type="SUPFAM" id="SSF57756">
    <property type="entry name" value="Retrovirus zinc finger-like domains"/>
    <property type="match status" value="1"/>
</dbReference>
<evidence type="ECO:0000313" key="5">
    <source>
        <dbReference type="EMBL" id="KAF9498038.1"/>
    </source>
</evidence>
<evidence type="ECO:0000313" key="6">
    <source>
        <dbReference type="Proteomes" id="UP000807025"/>
    </source>
</evidence>
<keyword evidence="2" id="KW-0863">Zinc-finger</keyword>
<reference evidence="5" key="1">
    <citation type="submission" date="2020-11" db="EMBL/GenBank/DDBJ databases">
        <authorList>
            <consortium name="DOE Joint Genome Institute"/>
            <person name="Ahrendt S."/>
            <person name="Riley R."/>
            <person name="Andreopoulos W."/>
            <person name="Labutti K."/>
            <person name="Pangilinan J."/>
            <person name="Ruiz-Duenas F.J."/>
            <person name="Barrasa J.M."/>
            <person name="Sanchez-Garcia M."/>
            <person name="Camarero S."/>
            <person name="Miyauchi S."/>
            <person name="Serrano A."/>
            <person name="Linde D."/>
            <person name="Babiker R."/>
            <person name="Drula E."/>
            <person name="Ayuso-Fernandez I."/>
            <person name="Pacheco R."/>
            <person name="Padilla G."/>
            <person name="Ferreira P."/>
            <person name="Barriuso J."/>
            <person name="Kellner H."/>
            <person name="Castanera R."/>
            <person name="Alfaro M."/>
            <person name="Ramirez L."/>
            <person name="Pisabarro A.G."/>
            <person name="Kuo A."/>
            <person name="Tritt A."/>
            <person name="Lipzen A."/>
            <person name="He G."/>
            <person name="Yan M."/>
            <person name="Ng V."/>
            <person name="Cullen D."/>
            <person name="Martin F."/>
            <person name="Rosso M.-N."/>
            <person name="Henrissat B."/>
            <person name="Hibbett D."/>
            <person name="Martinez A.T."/>
            <person name="Grigoriev I.V."/>
        </authorList>
    </citation>
    <scope>NUCLEOTIDE SEQUENCE</scope>
    <source>
        <strain evidence="5">ATCC 90797</strain>
    </source>
</reference>
<dbReference type="InterPro" id="IPR021109">
    <property type="entry name" value="Peptidase_aspartic_dom_sf"/>
</dbReference>
<protein>
    <recommendedName>
        <fullName evidence="4">CCHC-type domain-containing protein</fullName>
    </recommendedName>
</protein>
<organism evidence="5 6">
    <name type="scientific">Pleurotus eryngii</name>
    <name type="common">Boletus of the steppes</name>
    <dbReference type="NCBI Taxonomy" id="5323"/>
    <lineage>
        <taxon>Eukaryota</taxon>
        <taxon>Fungi</taxon>
        <taxon>Dikarya</taxon>
        <taxon>Basidiomycota</taxon>
        <taxon>Agaricomycotina</taxon>
        <taxon>Agaricomycetes</taxon>
        <taxon>Agaricomycetidae</taxon>
        <taxon>Agaricales</taxon>
        <taxon>Pleurotineae</taxon>
        <taxon>Pleurotaceae</taxon>
        <taxon>Pleurotus</taxon>
    </lineage>
</organism>
<dbReference type="GO" id="GO:0008270">
    <property type="term" value="F:zinc ion binding"/>
    <property type="evidence" value="ECO:0007669"/>
    <property type="project" value="UniProtKB-KW"/>
</dbReference>
<keyword evidence="6" id="KW-1185">Reference proteome</keyword>
<name>A0A9P6DHX4_PLEER</name>
<dbReference type="EMBL" id="MU154540">
    <property type="protein sequence ID" value="KAF9498038.1"/>
    <property type="molecule type" value="Genomic_DNA"/>
</dbReference>
<feature type="non-terminal residue" evidence="5">
    <location>
        <position position="758"/>
    </location>
</feature>
<feature type="region of interest" description="Disordered" evidence="3">
    <location>
        <begin position="478"/>
        <end position="574"/>
    </location>
</feature>
<feature type="compositionally biased region" description="Acidic residues" evidence="3">
    <location>
        <begin position="202"/>
        <end position="219"/>
    </location>
</feature>
<accession>A0A9P6DHX4</accession>